<protein>
    <submittedName>
        <fullName evidence="1">Uncharacterized protein</fullName>
    </submittedName>
</protein>
<dbReference type="AlphaFoldDB" id="A0A0F9F3L3"/>
<sequence>MGLDLSQRKRVIPYMGIYCKVEPLPGDDPKKHAHIWASPRVPGYPVRG</sequence>
<proteinExistence type="predicted"/>
<gene>
    <name evidence="1" type="ORF">LCGC14_2353040</name>
</gene>
<organism evidence="1">
    <name type="scientific">marine sediment metagenome</name>
    <dbReference type="NCBI Taxonomy" id="412755"/>
    <lineage>
        <taxon>unclassified sequences</taxon>
        <taxon>metagenomes</taxon>
        <taxon>ecological metagenomes</taxon>
    </lineage>
</organism>
<accession>A0A0F9F3L3</accession>
<reference evidence="1" key="1">
    <citation type="journal article" date="2015" name="Nature">
        <title>Complex archaea that bridge the gap between prokaryotes and eukaryotes.</title>
        <authorList>
            <person name="Spang A."/>
            <person name="Saw J.H."/>
            <person name="Jorgensen S.L."/>
            <person name="Zaremba-Niedzwiedzka K."/>
            <person name="Martijn J."/>
            <person name="Lind A.E."/>
            <person name="van Eijk R."/>
            <person name="Schleper C."/>
            <person name="Guy L."/>
            <person name="Ettema T.J."/>
        </authorList>
    </citation>
    <scope>NUCLEOTIDE SEQUENCE</scope>
</reference>
<name>A0A0F9F3L3_9ZZZZ</name>
<evidence type="ECO:0000313" key="1">
    <source>
        <dbReference type="EMBL" id="KKL45692.1"/>
    </source>
</evidence>
<dbReference type="EMBL" id="LAZR01034296">
    <property type="protein sequence ID" value="KKL45692.1"/>
    <property type="molecule type" value="Genomic_DNA"/>
</dbReference>
<feature type="non-terminal residue" evidence="1">
    <location>
        <position position="48"/>
    </location>
</feature>
<comment type="caution">
    <text evidence="1">The sequence shown here is derived from an EMBL/GenBank/DDBJ whole genome shotgun (WGS) entry which is preliminary data.</text>
</comment>